<accession>A0A077MCZ6</accession>
<keyword evidence="2" id="KW-1185">Reference proteome</keyword>
<reference evidence="1 2" key="1">
    <citation type="journal article" date="2013" name="ISME J.">
        <title>A metabolic model for members of the genus Tetrasphaera involved in enhanced biological phosphorus removal.</title>
        <authorList>
            <person name="Kristiansen R."/>
            <person name="Nguyen H.T.T."/>
            <person name="Saunders A.M."/>
            <person name="Nielsen J.L."/>
            <person name="Wimmer R."/>
            <person name="Le V.Q."/>
            <person name="McIlroy S.J."/>
            <person name="Petrovski S."/>
            <person name="Seviour R.J."/>
            <person name="Calteau A."/>
            <person name="Nielsen K.L."/>
            <person name="Nielsen P.H."/>
        </authorList>
    </citation>
    <scope>NUCLEOTIDE SEQUENCE [LARGE SCALE GENOMIC DNA]</scope>
    <source>
        <strain evidence="1 2">Ben 74</strain>
    </source>
</reference>
<dbReference type="EMBL" id="CAJC01000112">
    <property type="protein sequence ID" value="CCI52737.1"/>
    <property type="molecule type" value="Genomic_DNA"/>
</dbReference>
<evidence type="ECO:0000313" key="1">
    <source>
        <dbReference type="EMBL" id="CCI52737.1"/>
    </source>
</evidence>
<dbReference type="Proteomes" id="UP000035720">
    <property type="component" value="Unassembled WGS sequence"/>
</dbReference>
<sequence length="296" mass="32345">MLTAAGITTGEIRGELRAGRWVQVGPNTIAVPRPTVPGWQRASAKHDGQRLGEAMPTGLAPFWWAVWESGTAAALDGASSLVAQGMTGFTLTRIDVSVPQGSRVWRHPGITVTRRRDVGRVLPVLPRVEPATATIRAAQLATSDRQAALLICLPVQQRIVAPAHLLDRWRTVRRSPRHTLLGQVIADVCDGAHSLGELDFAGLCRRTDLPEPRRQQLRRGPRGRIYLDNEFACGLVVEIDGAQHGWGLAPVEDALRANALTLQSRRVLRIPVIGLRLNPQAFMAQVAEGIRLMTLR</sequence>
<gene>
    <name evidence="1" type="ORF">BN13_20059</name>
</gene>
<name>A0A077MCZ6_9MICO</name>
<evidence type="ECO:0000313" key="2">
    <source>
        <dbReference type="Proteomes" id="UP000035720"/>
    </source>
</evidence>
<dbReference type="AlphaFoldDB" id="A0A077MCZ6"/>
<protein>
    <recommendedName>
        <fullName evidence="3">DUF559 domain-containing protein</fullName>
    </recommendedName>
</protein>
<comment type="caution">
    <text evidence="1">The sequence shown here is derived from an EMBL/GenBank/DDBJ whole genome shotgun (WGS) entry which is preliminary data.</text>
</comment>
<evidence type="ECO:0008006" key="3">
    <source>
        <dbReference type="Google" id="ProtNLM"/>
    </source>
</evidence>
<proteinExistence type="predicted"/>
<organism evidence="1 2">
    <name type="scientific">Nostocoides jenkinsii Ben 74</name>
    <dbReference type="NCBI Taxonomy" id="1193518"/>
    <lineage>
        <taxon>Bacteria</taxon>
        <taxon>Bacillati</taxon>
        <taxon>Actinomycetota</taxon>
        <taxon>Actinomycetes</taxon>
        <taxon>Micrococcales</taxon>
        <taxon>Intrasporangiaceae</taxon>
        <taxon>Nostocoides</taxon>
    </lineage>
</organism>
<dbReference type="STRING" id="1193518.BN13_20059"/>